<name>A0AB34JF95_PRYPA</name>
<evidence type="ECO:0000256" key="2">
    <source>
        <dbReference type="ARBA" id="ARBA00005420"/>
    </source>
</evidence>
<dbReference type="EMBL" id="JBGBPQ010000008">
    <property type="protein sequence ID" value="KAL1520650.1"/>
    <property type="molecule type" value="Genomic_DNA"/>
</dbReference>
<dbReference type="GO" id="GO:0019432">
    <property type="term" value="P:triglyceride biosynthetic process"/>
    <property type="evidence" value="ECO:0007669"/>
    <property type="project" value="TreeGrafter"/>
</dbReference>
<evidence type="ECO:0000256" key="6">
    <source>
        <dbReference type="ARBA" id="ARBA00022824"/>
    </source>
</evidence>
<dbReference type="AlphaFoldDB" id="A0AB34JF95"/>
<evidence type="ECO:0008006" key="13">
    <source>
        <dbReference type="Google" id="ProtNLM"/>
    </source>
</evidence>
<evidence type="ECO:0000256" key="10">
    <source>
        <dbReference type="ARBA" id="ARBA00023315"/>
    </source>
</evidence>
<comment type="similarity">
    <text evidence="2">Belongs to the diacylglycerol acyltransferase family.</text>
</comment>
<keyword evidence="8" id="KW-0443">Lipid metabolism</keyword>
<dbReference type="Pfam" id="PF03982">
    <property type="entry name" value="DAGAT"/>
    <property type="match status" value="1"/>
</dbReference>
<keyword evidence="7" id="KW-1133">Transmembrane helix</keyword>
<evidence type="ECO:0000256" key="9">
    <source>
        <dbReference type="ARBA" id="ARBA00023136"/>
    </source>
</evidence>
<sequence length="674" mass="72942">MSTGLRHTLASTASDIMRSSSFHDLSMWEEDSHESAPPAGALPPPVVKREGSAHALRVLSPLLLNAGGTALSPAGVAALTAAGVAACHSLRLVLREAMESVTAHSPRSRASWRTFELYMLSLLHAAAWIAFGARRLASRKAARHEDLGGTTRALGLSAGYHLYVLLSLQSVWTHPLATAQHLGELVGIASQLTSERIGWLVPLTGATRSLPTFFLTALSALEHLGEHPSSPAFRALRAAASASIVACKGVLTPLLLRQALTRPELHQPSLLPRKLVTLADAAASLAWLLARWTQSRPAASALPALRRGGVAAELAAAAARCLHQLRMHTTVVLLTTALQAVYLAAPTALLAAPLLARRLPRRAAAALAAAAAALLASTRLPLPSPQRRLLSALLLRSGLVRLLKEYHSFRLIEEVPYASLPSYRGKLYACFPHGVVPYGVILLWCQLLERGVLLGGLAASSLFRIPLLRHFLAAIGIAPATAANLAARLATPRSDTFLVPGGIAEMFLNDPQREVVQLASRKGFCAHALRAGAPLLPVYIFGQTQLFYTLSGRLQAWLRRLSRTLGVSIIPFVGRSWLSPFVPLQQPITCVVGRPINVDAPPIARPTQQQVDALHAAFCVEIRRLFETYKHMHPGFESRRLYFDGEEPGEDEALLEEQRERRRLEEFHIFPAKL</sequence>
<evidence type="ECO:0000256" key="5">
    <source>
        <dbReference type="ARBA" id="ARBA00022692"/>
    </source>
</evidence>
<keyword evidence="6" id="KW-0256">Endoplasmic reticulum</keyword>
<keyword evidence="12" id="KW-1185">Reference proteome</keyword>
<evidence type="ECO:0000313" key="11">
    <source>
        <dbReference type="EMBL" id="KAL1520650.1"/>
    </source>
</evidence>
<reference evidence="11 12" key="1">
    <citation type="journal article" date="2024" name="Science">
        <title>Giant polyketide synthase enzymes in the biosynthesis of giant marine polyether toxins.</title>
        <authorList>
            <person name="Fallon T.R."/>
            <person name="Shende V.V."/>
            <person name="Wierzbicki I.H."/>
            <person name="Pendleton A.L."/>
            <person name="Watervoot N.F."/>
            <person name="Auber R.P."/>
            <person name="Gonzalez D.J."/>
            <person name="Wisecaver J.H."/>
            <person name="Moore B.S."/>
        </authorList>
    </citation>
    <scope>NUCLEOTIDE SEQUENCE [LARGE SCALE GENOMIC DNA]</scope>
    <source>
        <strain evidence="11 12">12B1</strain>
    </source>
</reference>
<keyword evidence="3" id="KW-0444">Lipid biosynthesis</keyword>
<evidence type="ECO:0000256" key="7">
    <source>
        <dbReference type="ARBA" id="ARBA00022989"/>
    </source>
</evidence>
<evidence type="ECO:0000256" key="8">
    <source>
        <dbReference type="ARBA" id="ARBA00023098"/>
    </source>
</evidence>
<dbReference type="InterPro" id="IPR007130">
    <property type="entry name" value="DAGAT"/>
</dbReference>
<comment type="caution">
    <text evidence="11">The sequence shown here is derived from an EMBL/GenBank/DDBJ whole genome shotgun (WGS) entry which is preliminary data.</text>
</comment>
<dbReference type="PANTHER" id="PTHR12317">
    <property type="entry name" value="DIACYLGLYCEROL O-ACYLTRANSFERASE"/>
    <property type="match status" value="1"/>
</dbReference>
<evidence type="ECO:0000256" key="1">
    <source>
        <dbReference type="ARBA" id="ARBA00004477"/>
    </source>
</evidence>
<dbReference type="GO" id="GO:0004144">
    <property type="term" value="F:diacylglycerol O-acyltransferase activity"/>
    <property type="evidence" value="ECO:0007669"/>
    <property type="project" value="TreeGrafter"/>
</dbReference>
<keyword evidence="10" id="KW-0012">Acyltransferase</keyword>
<keyword evidence="9" id="KW-0472">Membrane</keyword>
<evidence type="ECO:0000256" key="3">
    <source>
        <dbReference type="ARBA" id="ARBA00022516"/>
    </source>
</evidence>
<protein>
    <recommendedName>
        <fullName evidence="13">Acyltransferase</fullName>
    </recommendedName>
</protein>
<comment type="subcellular location">
    <subcellularLocation>
        <location evidence="1">Endoplasmic reticulum membrane</location>
        <topology evidence="1">Multi-pass membrane protein</topology>
    </subcellularLocation>
</comment>
<organism evidence="11 12">
    <name type="scientific">Prymnesium parvum</name>
    <name type="common">Toxic golden alga</name>
    <dbReference type="NCBI Taxonomy" id="97485"/>
    <lineage>
        <taxon>Eukaryota</taxon>
        <taxon>Haptista</taxon>
        <taxon>Haptophyta</taxon>
        <taxon>Prymnesiophyceae</taxon>
        <taxon>Prymnesiales</taxon>
        <taxon>Prymnesiaceae</taxon>
        <taxon>Prymnesium</taxon>
    </lineage>
</organism>
<keyword evidence="4" id="KW-0808">Transferase</keyword>
<proteinExistence type="inferred from homology"/>
<gene>
    <name evidence="11" type="ORF">AB1Y20_022222</name>
</gene>
<evidence type="ECO:0000256" key="4">
    <source>
        <dbReference type="ARBA" id="ARBA00022679"/>
    </source>
</evidence>
<keyword evidence="5" id="KW-0812">Transmembrane</keyword>
<dbReference type="PANTHER" id="PTHR12317:SF63">
    <property type="entry name" value="DIACYLGLYCEROL O-ACYLTRANSFERASE 2"/>
    <property type="match status" value="1"/>
</dbReference>
<accession>A0AB34JF95</accession>
<evidence type="ECO:0000313" key="12">
    <source>
        <dbReference type="Proteomes" id="UP001515480"/>
    </source>
</evidence>
<dbReference type="Proteomes" id="UP001515480">
    <property type="component" value="Unassembled WGS sequence"/>
</dbReference>
<dbReference type="GO" id="GO:0005789">
    <property type="term" value="C:endoplasmic reticulum membrane"/>
    <property type="evidence" value="ECO:0007669"/>
    <property type="project" value="UniProtKB-SubCell"/>
</dbReference>